<comment type="similarity">
    <text evidence="2">Belongs to the methyl-accepting chemotaxis (MCP) protein family.</text>
</comment>
<accession>A0A9D2GT07</accession>
<comment type="caution">
    <text evidence="9">The sequence shown here is derived from an EMBL/GenBank/DDBJ whole genome shotgun (WGS) entry which is preliminary data.</text>
</comment>
<evidence type="ECO:0000313" key="9">
    <source>
        <dbReference type="EMBL" id="HIZ88470.1"/>
    </source>
</evidence>
<dbReference type="SUPFAM" id="SSF58104">
    <property type="entry name" value="Methyl-accepting chemotaxis protein (MCP) signaling domain"/>
    <property type="match status" value="1"/>
</dbReference>
<organism evidence="9 10">
    <name type="scientific">Candidatus Mucispirillum faecigallinarum</name>
    <dbReference type="NCBI Taxonomy" id="2838699"/>
    <lineage>
        <taxon>Bacteria</taxon>
        <taxon>Pseudomonadati</taxon>
        <taxon>Deferribacterota</taxon>
        <taxon>Deferribacteres</taxon>
        <taxon>Deferribacterales</taxon>
        <taxon>Mucispirillaceae</taxon>
        <taxon>Mucispirillum</taxon>
    </lineage>
</organism>
<evidence type="ECO:0000259" key="8">
    <source>
        <dbReference type="PROSITE" id="PS50885"/>
    </source>
</evidence>
<dbReference type="Gene3D" id="1.10.287.950">
    <property type="entry name" value="Methyl-accepting chemotaxis protein"/>
    <property type="match status" value="1"/>
</dbReference>
<dbReference type="InterPro" id="IPR004089">
    <property type="entry name" value="MCPsignal_dom"/>
</dbReference>
<name>A0A9D2GT07_9BACT</name>
<feature type="compositionally biased region" description="Polar residues" evidence="5">
    <location>
        <begin position="466"/>
        <end position="476"/>
    </location>
</feature>
<feature type="domain" description="HAMP" evidence="8">
    <location>
        <begin position="236"/>
        <end position="289"/>
    </location>
</feature>
<keyword evidence="1 3" id="KW-0807">Transducer</keyword>
<dbReference type="GO" id="GO:0007165">
    <property type="term" value="P:signal transduction"/>
    <property type="evidence" value="ECO:0007669"/>
    <property type="project" value="UniProtKB-KW"/>
</dbReference>
<dbReference type="GO" id="GO:0016020">
    <property type="term" value="C:membrane"/>
    <property type="evidence" value="ECO:0007669"/>
    <property type="project" value="InterPro"/>
</dbReference>
<keyword evidence="6" id="KW-1133">Transmembrane helix</keyword>
<evidence type="ECO:0000256" key="1">
    <source>
        <dbReference type="ARBA" id="ARBA00023224"/>
    </source>
</evidence>
<dbReference type="EMBL" id="DXAQ01000014">
    <property type="protein sequence ID" value="HIZ88470.1"/>
    <property type="molecule type" value="Genomic_DNA"/>
</dbReference>
<dbReference type="Proteomes" id="UP000824176">
    <property type="component" value="Unassembled WGS sequence"/>
</dbReference>
<keyword evidence="6" id="KW-0812">Transmembrane</keyword>
<reference evidence="9" key="2">
    <citation type="submission" date="2021-04" db="EMBL/GenBank/DDBJ databases">
        <authorList>
            <person name="Gilroy R."/>
        </authorList>
    </citation>
    <scope>NUCLEOTIDE SEQUENCE</scope>
    <source>
        <strain evidence="9">ChiW4-1371</strain>
    </source>
</reference>
<dbReference type="CDD" id="cd06225">
    <property type="entry name" value="HAMP"/>
    <property type="match status" value="1"/>
</dbReference>
<evidence type="ECO:0000256" key="5">
    <source>
        <dbReference type="SAM" id="MobiDB-lite"/>
    </source>
</evidence>
<feature type="domain" description="Methyl-accepting transducer" evidence="7">
    <location>
        <begin position="294"/>
        <end position="486"/>
    </location>
</feature>
<evidence type="ECO:0000313" key="10">
    <source>
        <dbReference type="Proteomes" id="UP000824176"/>
    </source>
</evidence>
<dbReference type="CDD" id="cd12913">
    <property type="entry name" value="PDC1_MCP_like"/>
    <property type="match status" value="1"/>
</dbReference>
<feature type="transmembrane region" description="Helical" evidence="6">
    <location>
        <begin position="212"/>
        <end position="235"/>
    </location>
</feature>
<dbReference type="SMART" id="SM00283">
    <property type="entry name" value="MA"/>
    <property type="match status" value="1"/>
</dbReference>
<protein>
    <submittedName>
        <fullName evidence="9">Methyl-accepting chemotaxis protein</fullName>
    </submittedName>
</protein>
<feature type="region of interest" description="Disordered" evidence="5">
    <location>
        <begin position="466"/>
        <end position="486"/>
    </location>
</feature>
<dbReference type="PROSITE" id="PS50111">
    <property type="entry name" value="CHEMOTAXIS_TRANSDUC_2"/>
    <property type="match status" value="1"/>
</dbReference>
<feature type="coiled-coil region" evidence="4">
    <location>
        <begin position="284"/>
        <end position="311"/>
    </location>
</feature>
<dbReference type="InterPro" id="IPR003660">
    <property type="entry name" value="HAMP_dom"/>
</dbReference>
<dbReference type="SMART" id="SM00304">
    <property type="entry name" value="HAMP"/>
    <property type="match status" value="1"/>
</dbReference>
<evidence type="ECO:0000256" key="4">
    <source>
        <dbReference type="SAM" id="Coils"/>
    </source>
</evidence>
<evidence type="ECO:0000259" key="7">
    <source>
        <dbReference type="PROSITE" id="PS50111"/>
    </source>
</evidence>
<keyword evidence="4" id="KW-0175">Coiled coil</keyword>
<evidence type="ECO:0000256" key="2">
    <source>
        <dbReference type="ARBA" id="ARBA00029447"/>
    </source>
</evidence>
<evidence type="ECO:0000256" key="6">
    <source>
        <dbReference type="SAM" id="Phobius"/>
    </source>
</evidence>
<sequence>MNAETTKELIEKYEKAFIETKNTLGVSNIIVAFNNGTFYSVNNLGLDADYDHRTRDWYKDGIAHNGVYISKAYKDQVRPDVPCITISHPVKANNGVEGIITFDIYLDFADLYKKMGNYVVDGKFYLMENDTRIISALESNILYERADKIFSAELSNFIKDIINGTKSSKEYIDYISRSGEDCMGTVYKLPGYDLYILYGISSNLVVKQIRIVALQSALFGIILLAVSLVIVLFVLRRSLNTLTVFQKQITKAAESKDLTVRIEAKTTDELGLIAKGVNSFIISMESVIKEVRDSVEEVASANNQLAATMEELSTTFDSQAHQVSEMVDGMGQVSNISKNTSDALETNMKFLESTADNTRKEADNLDKVSSDMGDIERDTVSLSETIRHLSESSAQIGNILNVINDIANQTNLLALNAAIEAARAGEAGRGFAVVADEVRKLAERTQHAIGEVETIINKLEKDSENASNAMNKSVASVQEGAGNIQS</sequence>
<dbReference type="AlphaFoldDB" id="A0A9D2GT07"/>
<dbReference type="Pfam" id="PF22673">
    <property type="entry name" value="MCP-like_PDC_1"/>
    <property type="match status" value="1"/>
</dbReference>
<feature type="coiled-coil region" evidence="4">
    <location>
        <begin position="341"/>
        <end position="368"/>
    </location>
</feature>
<feature type="non-terminal residue" evidence="9">
    <location>
        <position position="486"/>
    </location>
</feature>
<gene>
    <name evidence="9" type="ORF">H9804_00865</name>
</gene>
<dbReference type="Pfam" id="PF00015">
    <property type="entry name" value="MCPsignal"/>
    <property type="match status" value="1"/>
</dbReference>
<reference evidence="9" key="1">
    <citation type="journal article" date="2021" name="PeerJ">
        <title>Extensive microbial diversity within the chicken gut microbiome revealed by metagenomics and culture.</title>
        <authorList>
            <person name="Gilroy R."/>
            <person name="Ravi A."/>
            <person name="Getino M."/>
            <person name="Pursley I."/>
            <person name="Horton D.L."/>
            <person name="Alikhan N.F."/>
            <person name="Baker D."/>
            <person name="Gharbi K."/>
            <person name="Hall N."/>
            <person name="Watson M."/>
            <person name="Adriaenssens E.M."/>
            <person name="Foster-Nyarko E."/>
            <person name="Jarju S."/>
            <person name="Secka A."/>
            <person name="Antonio M."/>
            <person name="Oren A."/>
            <person name="Chaudhuri R.R."/>
            <person name="La Ragione R."/>
            <person name="Hildebrand F."/>
            <person name="Pallen M.J."/>
        </authorList>
    </citation>
    <scope>NUCLEOTIDE SEQUENCE</scope>
    <source>
        <strain evidence="9">ChiW4-1371</strain>
    </source>
</reference>
<keyword evidence="6" id="KW-0472">Membrane</keyword>
<dbReference type="PANTHER" id="PTHR32089">
    <property type="entry name" value="METHYL-ACCEPTING CHEMOTAXIS PROTEIN MCPB"/>
    <property type="match status" value="1"/>
</dbReference>
<evidence type="ECO:0000256" key="3">
    <source>
        <dbReference type="PROSITE-ProRule" id="PRU00284"/>
    </source>
</evidence>
<proteinExistence type="inferred from homology"/>
<dbReference type="PROSITE" id="PS50885">
    <property type="entry name" value="HAMP"/>
    <property type="match status" value="1"/>
</dbReference>
<dbReference type="Gene3D" id="3.30.450.20">
    <property type="entry name" value="PAS domain"/>
    <property type="match status" value="1"/>
</dbReference>
<dbReference type="PANTHER" id="PTHR32089:SF112">
    <property type="entry name" value="LYSOZYME-LIKE PROTEIN-RELATED"/>
    <property type="match status" value="1"/>
</dbReference>